<organism evidence="2 3">
    <name type="scientific">Desulfotalea psychrophila</name>
    <dbReference type="NCBI Taxonomy" id="84980"/>
    <lineage>
        <taxon>Bacteria</taxon>
        <taxon>Pseudomonadati</taxon>
        <taxon>Thermodesulfobacteriota</taxon>
        <taxon>Desulfobulbia</taxon>
        <taxon>Desulfobulbales</taxon>
        <taxon>Desulfocapsaceae</taxon>
        <taxon>Desulfotalea</taxon>
    </lineage>
</organism>
<feature type="signal peptide" evidence="1">
    <location>
        <begin position="1"/>
        <end position="21"/>
    </location>
</feature>
<dbReference type="Proteomes" id="UP000717534">
    <property type="component" value="Unassembled WGS sequence"/>
</dbReference>
<evidence type="ECO:0008006" key="4">
    <source>
        <dbReference type="Google" id="ProtNLM"/>
    </source>
</evidence>
<dbReference type="PROSITE" id="PS51257">
    <property type="entry name" value="PROKAR_LIPOPROTEIN"/>
    <property type="match status" value="1"/>
</dbReference>
<dbReference type="EMBL" id="JAFITO010000001">
    <property type="protein sequence ID" value="MBN4067937.1"/>
    <property type="molecule type" value="Genomic_DNA"/>
</dbReference>
<feature type="chain" id="PRO_5045481080" description="Lipoprotein" evidence="1">
    <location>
        <begin position="22"/>
        <end position="206"/>
    </location>
</feature>
<accession>A0ABS3AVQ2</accession>
<evidence type="ECO:0000313" key="2">
    <source>
        <dbReference type="EMBL" id="MBN4067937.1"/>
    </source>
</evidence>
<keyword evidence="1" id="KW-0732">Signal</keyword>
<proteinExistence type="predicted"/>
<protein>
    <recommendedName>
        <fullName evidence="4">Lipoprotein</fullName>
    </recommendedName>
</protein>
<sequence length="206" mass="23350">MKTLYLFFLISVATIFLSSCSASKLLSSWKDESLEQGSISPVLVIGVVKHDETKRRIYEDTFVDSFKSAGTNAMASYTLSKAPIEPHKTALREIIKKAEAKTILITHMVSSQEKDFFQPSSRIIGTNSYSNQSLFSYYPFIYNSVSSSGSYISTTKVLLETSLYDVKTEKLIWTARTESIDPVMTRKYYQQLIDLFLQDLADQKIL</sequence>
<keyword evidence="3" id="KW-1185">Reference proteome</keyword>
<evidence type="ECO:0000256" key="1">
    <source>
        <dbReference type="SAM" id="SignalP"/>
    </source>
</evidence>
<evidence type="ECO:0000313" key="3">
    <source>
        <dbReference type="Proteomes" id="UP000717534"/>
    </source>
</evidence>
<comment type="caution">
    <text evidence="2">The sequence shown here is derived from an EMBL/GenBank/DDBJ whole genome shotgun (WGS) entry which is preliminary data.</text>
</comment>
<gene>
    <name evidence="2" type="ORF">JYU06_00220</name>
</gene>
<reference evidence="2 3" key="1">
    <citation type="submission" date="2021-02" db="EMBL/GenBank/DDBJ databases">
        <title>Activity-based single-cell genomes from oceanic crustal fluid captures similar information to metagenomic and metatranscriptomic surveys with orders of magnitude less sampling.</title>
        <authorList>
            <person name="D'Angelo T.S."/>
            <person name="Orcutt B.N."/>
        </authorList>
    </citation>
    <scope>NUCLEOTIDE SEQUENCE [LARGE SCALE GENOMIC DNA]</scope>
    <source>
        <strain evidence="2">AH-315-G02</strain>
    </source>
</reference>
<name>A0ABS3AVQ2_9BACT</name>